<dbReference type="EMBL" id="JAACJN010000081">
    <property type="protein sequence ID" value="KAF5377769.1"/>
    <property type="molecule type" value="Genomic_DNA"/>
</dbReference>
<name>A0A8H5M229_9AGAR</name>
<accession>A0A8H5M229</accession>
<protein>
    <submittedName>
        <fullName evidence="1">Uncharacterized protein</fullName>
    </submittedName>
</protein>
<reference evidence="1 2" key="1">
    <citation type="journal article" date="2020" name="ISME J.">
        <title>Uncovering the hidden diversity of litter-decomposition mechanisms in mushroom-forming fungi.</title>
        <authorList>
            <person name="Floudas D."/>
            <person name="Bentzer J."/>
            <person name="Ahren D."/>
            <person name="Johansson T."/>
            <person name="Persson P."/>
            <person name="Tunlid A."/>
        </authorList>
    </citation>
    <scope>NUCLEOTIDE SEQUENCE [LARGE SCALE GENOMIC DNA]</scope>
    <source>
        <strain evidence="1 2">CBS 406.79</strain>
    </source>
</reference>
<sequence length="62" mass="6758">MTYLLSLLKPPLCCLAPPSCTSDLSHHRSAPPLRPVRPLCDKAWDDSVQSNSDSSESETCAE</sequence>
<dbReference type="AlphaFoldDB" id="A0A8H5M229"/>
<proteinExistence type="predicted"/>
<keyword evidence="2" id="KW-1185">Reference proteome</keyword>
<organism evidence="1 2">
    <name type="scientific">Collybiopsis confluens</name>
    <dbReference type="NCBI Taxonomy" id="2823264"/>
    <lineage>
        <taxon>Eukaryota</taxon>
        <taxon>Fungi</taxon>
        <taxon>Dikarya</taxon>
        <taxon>Basidiomycota</taxon>
        <taxon>Agaricomycotina</taxon>
        <taxon>Agaricomycetes</taxon>
        <taxon>Agaricomycetidae</taxon>
        <taxon>Agaricales</taxon>
        <taxon>Marasmiineae</taxon>
        <taxon>Omphalotaceae</taxon>
        <taxon>Collybiopsis</taxon>
    </lineage>
</organism>
<gene>
    <name evidence="1" type="ORF">D9757_008116</name>
</gene>
<dbReference type="Proteomes" id="UP000518752">
    <property type="component" value="Unassembled WGS sequence"/>
</dbReference>
<evidence type="ECO:0000313" key="1">
    <source>
        <dbReference type="EMBL" id="KAF5377769.1"/>
    </source>
</evidence>
<comment type="caution">
    <text evidence="1">The sequence shown here is derived from an EMBL/GenBank/DDBJ whole genome shotgun (WGS) entry which is preliminary data.</text>
</comment>
<evidence type="ECO:0000313" key="2">
    <source>
        <dbReference type="Proteomes" id="UP000518752"/>
    </source>
</evidence>